<evidence type="ECO:0000256" key="1">
    <source>
        <dbReference type="SAM" id="Phobius"/>
    </source>
</evidence>
<proteinExistence type="predicted"/>
<dbReference type="Proteomes" id="UP001302072">
    <property type="component" value="Chromosome"/>
</dbReference>
<sequence length="103" mass="10283">MSIPPSRVPPARRKGNAQLWALGLLALIGGYAVAAAWADGLARLLPGSPADAALVATMASFVVYALAAIWAYAARSTPRAVLGLITAIALGAAPAALHALGLA</sequence>
<feature type="transmembrane region" description="Helical" evidence="1">
    <location>
        <begin position="80"/>
        <end position="100"/>
    </location>
</feature>
<keyword evidence="1" id="KW-0812">Transmembrane</keyword>
<feature type="transmembrane region" description="Helical" evidence="1">
    <location>
        <begin position="54"/>
        <end position="73"/>
    </location>
</feature>
<gene>
    <name evidence="2" type="ORF">PDM29_13550</name>
</gene>
<keyword evidence="3" id="KW-1185">Reference proteome</keyword>
<dbReference type="EMBL" id="CP115541">
    <property type="protein sequence ID" value="WNH51382.1"/>
    <property type="molecule type" value="Genomic_DNA"/>
</dbReference>
<evidence type="ECO:0000313" key="2">
    <source>
        <dbReference type="EMBL" id="WNH51382.1"/>
    </source>
</evidence>
<accession>A0ABY9YKY4</accession>
<keyword evidence="1" id="KW-0472">Membrane</keyword>
<protein>
    <recommendedName>
        <fullName evidence="4">Iron transporter</fullName>
    </recommendedName>
</protein>
<reference evidence="2 3" key="1">
    <citation type="submission" date="2022-12" db="EMBL/GenBank/DDBJ databases">
        <title>Two new species, Stenotrophomonas aracearum and Stenotrophomonas oahuensis, isolated from Anthurium (Araceae family) in Hawaii.</title>
        <authorList>
            <person name="Chunag S.C."/>
            <person name="Dobhal S."/>
            <person name="Alvarez A."/>
            <person name="Arif M."/>
        </authorList>
    </citation>
    <scope>NUCLEOTIDE SEQUENCE [LARGE SCALE GENOMIC DNA]</scope>
    <source>
        <strain evidence="2 3">A5586</strain>
    </source>
</reference>
<evidence type="ECO:0008006" key="4">
    <source>
        <dbReference type="Google" id="ProtNLM"/>
    </source>
</evidence>
<organism evidence="2 3">
    <name type="scientific">Stenotrophomonas oahuensis</name>
    <dbReference type="NCBI Taxonomy" id="3003271"/>
    <lineage>
        <taxon>Bacteria</taxon>
        <taxon>Pseudomonadati</taxon>
        <taxon>Pseudomonadota</taxon>
        <taxon>Gammaproteobacteria</taxon>
        <taxon>Lysobacterales</taxon>
        <taxon>Lysobacteraceae</taxon>
        <taxon>Stenotrophomonas</taxon>
    </lineage>
</organism>
<name>A0ABY9YKY4_9GAMM</name>
<keyword evidence="1" id="KW-1133">Transmembrane helix</keyword>
<dbReference type="RefSeq" id="WP_311190629.1">
    <property type="nucleotide sequence ID" value="NZ_CP115541.1"/>
</dbReference>
<evidence type="ECO:0000313" key="3">
    <source>
        <dbReference type="Proteomes" id="UP001302072"/>
    </source>
</evidence>